<keyword evidence="6" id="KW-0007">Acetylation</keyword>
<dbReference type="Proteomes" id="UP000063429">
    <property type="component" value="Chromosome"/>
</dbReference>
<organism evidence="7 8">
    <name type="scientific">Herbaspirillum hiltneri N3</name>
    <dbReference type="NCBI Taxonomy" id="1262470"/>
    <lineage>
        <taxon>Bacteria</taxon>
        <taxon>Pseudomonadati</taxon>
        <taxon>Pseudomonadota</taxon>
        <taxon>Betaproteobacteria</taxon>
        <taxon>Burkholderiales</taxon>
        <taxon>Oxalobacteraceae</taxon>
        <taxon>Herbaspirillum</taxon>
    </lineage>
</organism>
<protein>
    <recommendedName>
        <fullName evidence="3 6">Glutaminase</fullName>
        <ecNumber evidence="3 6">3.5.1.2</ecNumber>
    </recommendedName>
</protein>
<feature type="binding site" evidence="6">
    <location>
        <position position="189"/>
    </location>
    <ligand>
        <name>substrate</name>
    </ligand>
</feature>
<accession>A0ABM5V4A2</accession>
<feature type="binding site" evidence="6">
    <location>
        <position position="165"/>
    </location>
    <ligand>
        <name>substrate</name>
    </ligand>
</feature>
<dbReference type="EC" id="3.5.1.2" evidence="3 6"/>
<keyword evidence="8" id="KW-1185">Reference proteome</keyword>
<dbReference type="Pfam" id="PF04960">
    <property type="entry name" value="Glutaminase"/>
    <property type="match status" value="1"/>
</dbReference>
<feature type="binding site" evidence="6">
    <location>
        <position position="114"/>
    </location>
    <ligand>
        <name>substrate</name>
    </ligand>
</feature>
<feature type="binding site" evidence="6">
    <location>
        <position position="240"/>
    </location>
    <ligand>
        <name>substrate</name>
    </ligand>
</feature>
<proteinExistence type="inferred from homology"/>
<evidence type="ECO:0000313" key="8">
    <source>
        <dbReference type="Proteomes" id="UP000063429"/>
    </source>
</evidence>
<dbReference type="InterPro" id="IPR012338">
    <property type="entry name" value="Beta-lactam/transpept-like"/>
</dbReference>
<dbReference type="Gene3D" id="3.40.710.10">
    <property type="entry name" value="DD-peptidase/beta-lactamase superfamily"/>
    <property type="match status" value="1"/>
</dbReference>
<evidence type="ECO:0000313" key="7">
    <source>
        <dbReference type="EMBL" id="AKZ64462.1"/>
    </source>
</evidence>
<evidence type="ECO:0000256" key="4">
    <source>
        <dbReference type="ARBA" id="ARBA00022801"/>
    </source>
</evidence>
<sequence>MHDIQDCINRVAIQARPLATQGQLAGYIPPLMRVDPSKFGFAVATLDGNVYTAGDADEPFSIQSISKLFALVLASSREGDSLWMRVGRLPSSNQFNSLLELELESGKPRNPFLNPGALVVSDLLYSRNTQMERAVVTLMRELSGNPSINYDTEVAAGEFAFAHRNKAAAYLMKSFNNFNNAVDEVVSAYCAQCAIAASCRDLAVSALFLANAGVDRDGRQILQSRQVQQVCALMMSSGTYEASGETAFSIGLPIKSGVGGGVLAVIPRFGAVCAWSPPLDKTGTSIAAIKAVELFAIEMHKTVFA</sequence>
<evidence type="ECO:0000256" key="6">
    <source>
        <dbReference type="HAMAP-Rule" id="MF_00313"/>
    </source>
</evidence>
<dbReference type="InterPro" id="IPR015868">
    <property type="entry name" value="Glutaminase"/>
</dbReference>
<evidence type="ECO:0000256" key="2">
    <source>
        <dbReference type="ARBA" id="ARBA00011881"/>
    </source>
</evidence>
<dbReference type="GO" id="GO:0004359">
    <property type="term" value="F:glutaminase activity"/>
    <property type="evidence" value="ECO:0007669"/>
    <property type="project" value="UniProtKB-EC"/>
</dbReference>
<dbReference type="PANTHER" id="PTHR12544">
    <property type="entry name" value="GLUTAMINASE"/>
    <property type="match status" value="1"/>
</dbReference>
<gene>
    <name evidence="6" type="primary">glsA</name>
    <name evidence="7" type="ORF">F506_18980</name>
</gene>
<name>A0ABM5V4A2_9BURK</name>
<evidence type="ECO:0000256" key="1">
    <source>
        <dbReference type="ARBA" id="ARBA00011076"/>
    </source>
</evidence>
<reference evidence="8" key="1">
    <citation type="journal article" date="2015" name="Genome Announc.">
        <title>Complete Genome Sequence of Herbaspirillum hiltneri N3 (DSM 17495), Isolated from Surface-Sterilized Wheat Roots.</title>
        <authorList>
            <person name="Guizelini D."/>
            <person name="Saizaki P.M."/>
            <person name="Coimbra N.A."/>
            <person name="Weiss V.A."/>
            <person name="Faoro H."/>
            <person name="Sfeir M.Z."/>
            <person name="Baura V.A."/>
            <person name="Monteiro R.A."/>
            <person name="Chubatsu L.S."/>
            <person name="Souza E.M."/>
            <person name="Cruz L.M."/>
            <person name="Pedrosa F.O."/>
            <person name="Raittz R.T."/>
            <person name="Marchaukoski J.N."/>
            <person name="Steffens M.B."/>
        </authorList>
    </citation>
    <scope>NUCLEOTIDE SEQUENCE [LARGE SCALE GENOMIC DNA]</scope>
    <source>
        <strain evidence="8">N3</strain>
    </source>
</reference>
<evidence type="ECO:0000256" key="3">
    <source>
        <dbReference type="ARBA" id="ARBA00012918"/>
    </source>
</evidence>
<dbReference type="NCBIfam" id="TIGR03814">
    <property type="entry name" value="Gln_ase"/>
    <property type="match status" value="1"/>
</dbReference>
<feature type="binding site" evidence="6">
    <location>
        <position position="64"/>
    </location>
    <ligand>
        <name>substrate</name>
    </ligand>
</feature>
<dbReference type="HAMAP" id="MF_00313">
    <property type="entry name" value="Glutaminase"/>
    <property type="match status" value="1"/>
</dbReference>
<comment type="subunit">
    <text evidence="2 6">Homotetramer.</text>
</comment>
<dbReference type="RefSeq" id="WP_053200006.1">
    <property type="nucleotide sequence ID" value="NZ_CP011409.1"/>
</dbReference>
<dbReference type="PANTHER" id="PTHR12544:SF29">
    <property type="entry name" value="GLUTAMINASE"/>
    <property type="match status" value="1"/>
</dbReference>
<dbReference type="NCBIfam" id="NF002133">
    <property type="entry name" value="PRK00971.1-2"/>
    <property type="match status" value="1"/>
</dbReference>
<feature type="binding site" evidence="6">
    <location>
        <position position="158"/>
    </location>
    <ligand>
        <name>substrate</name>
    </ligand>
</feature>
<dbReference type="SUPFAM" id="SSF56601">
    <property type="entry name" value="beta-lactamase/transpeptidase-like"/>
    <property type="match status" value="1"/>
</dbReference>
<feature type="binding site" evidence="6">
    <location>
        <position position="258"/>
    </location>
    <ligand>
        <name>substrate</name>
    </ligand>
</feature>
<comment type="similarity">
    <text evidence="1 6">Belongs to the glutaminase family.</text>
</comment>
<comment type="catalytic activity">
    <reaction evidence="5 6">
        <text>L-glutamine + H2O = L-glutamate + NH4(+)</text>
        <dbReference type="Rhea" id="RHEA:15889"/>
        <dbReference type="ChEBI" id="CHEBI:15377"/>
        <dbReference type="ChEBI" id="CHEBI:28938"/>
        <dbReference type="ChEBI" id="CHEBI:29985"/>
        <dbReference type="ChEBI" id="CHEBI:58359"/>
        <dbReference type="EC" id="3.5.1.2"/>
    </reaction>
</comment>
<dbReference type="EMBL" id="CP011409">
    <property type="protein sequence ID" value="AKZ64462.1"/>
    <property type="molecule type" value="Genomic_DNA"/>
</dbReference>
<evidence type="ECO:0000256" key="5">
    <source>
        <dbReference type="ARBA" id="ARBA00049534"/>
    </source>
</evidence>
<keyword evidence="4 6" id="KW-0378">Hydrolase</keyword>